<dbReference type="KEGG" id="cmh:VO01_15890"/>
<dbReference type="HOGENOM" id="CLU_031285_10_5_11"/>
<organism evidence="6 7">
    <name type="scientific">Clavibacter michiganensis subsp. insidiosus</name>
    <dbReference type="NCBI Taxonomy" id="33014"/>
    <lineage>
        <taxon>Bacteria</taxon>
        <taxon>Bacillati</taxon>
        <taxon>Actinomycetota</taxon>
        <taxon>Actinomycetes</taxon>
        <taxon>Micrococcales</taxon>
        <taxon>Microbacteriaceae</taxon>
        <taxon>Clavibacter</taxon>
    </lineage>
</organism>
<dbReference type="Pfam" id="PF01547">
    <property type="entry name" value="SBP_bac_1"/>
    <property type="match status" value="1"/>
</dbReference>
<dbReference type="OrthoDB" id="6416561at2"/>
<geneLocation type="plasmid" evidence="6 7">
    <name>pCI3</name>
</geneLocation>
<dbReference type="EMBL" id="CP011046">
    <property type="protein sequence ID" value="AJW80717.1"/>
    <property type="molecule type" value="Genomic_DNA"/>
</dbReference>
<evidence type="ECO:0000256" key="5">
    <source>
        <dbReference type="ARBA" id="ARBA00023288"/>
    </source>
</evidence>
<dbReference type="Gene3D" id="3.40.190.10">
    <property type="entry name" value="Periplasmic binding protein-like II"/>
    <property type="match status" value="1"/>
</dbReference>
<gene>
    <name evidence="6" type="ORF">VO01_15890</name>
</gene>
<keyword evidence="6" id="KW-0614">Plasmid</keyword>
<keyword evidence="4" id="KW-0564">Palmitate</keyword>
<dbReference type="AlphaFoldDB" id="A0A0D5CN57"/>
<keyword evidence="2" id="KW-0732">Signal</keyword>
<evidence type="ECO:0000313" key="6">
    <source>
        <dbReference type="EMBL" id="AJW80717.1"/>
    </source>
</evidence>
<dbReference type="Proteomes" id="UP000032604">
    <property type="component" value="Plasmid pCI3"/>
</dbReference>
<evidence type="ECO:0000256" key="3">
    <source>
        <dbReference type="ARBA" id="ARBA00023136"/>
    </source>
</evidence>
<sequence>MPDSTSGEAFQRVLSRGLPRRQFLAWAGSAAAIAALAGCSSPGDTKESLTFTLWGTGNEKDAVSKVVNDFAAANKLKGNAQSYPQDYETKLNTLLAGNSAPDAGYLTEGMAMRLGEQGQLYNVLENPAFESFLPSALHYYAPGKAVSQTCIEATALFYDEDAVKEAGVTVPSTAADAWNWDDFITAADKLTIDREGRHPSESGFDASSVERYGTTVPYLLRPLVGVMASNGVDLFNEDGTKSLFDSDGAIQVMQALSDLIYEHRVSPNVAQTTELGASTGLQLASKKVAMAVDGQWSLLDLNAAKADGLNYNTGVIPGFGQGAFTVVLSGANGVFEKSNNREASLELLLALADPEQVSLYADGLWMPPEEKYYTDPAAMASWMDNDNHPSNYRTAVADMAMNNSVTFPSYRLKNFSEIDLAITNTLTSMFTQRTDIAAECKKLAASVNGLMQGVYQDTAS</sequence>
<name>A0A0D5CN57_9MICO</name>
<keyword evidence="1" id="KW-1003">Cell membrane</keyword>
<reference evidence="6 7" key="1">
    <citation type="journal article" date="2015" name="Genome Announc.">
        <title>Complete Genome Sequence of Clavibacter michiganensis subsp. insidiosus R1-1 Using PacBio Single-Molecule Real-Time Technology.</title>
        <authorList>
            <person name="Lu Y."/>
            <person name="Samac D.A."/>
            <person name="Glazebrook J."/>
            <person name="Ishimaru C.A."/>
        </authorList>
    </citation>
    <scope>NUCLEOTIDE SEQUENCE [LARGE SCALE GENOMIC DNA]</scope>
    <source>
        <strain evidence="6 7">R1-1</strain>
        <plasmid evidence="6 7">pCI3</plasmid>
    </source>
</reference>
<dbReference type="PROSITE" id="PS51318">
    <property type="entry name" value="TAT"/>
    <property type="match status" value="1"/>
</dbReference>
<dbReference type="PANTHER" id="PTHR43649">
    <property type="entry name" value="ARABINOSE-BINDING PROTEIN-RELATED"/>
    <property type="match status" value="1"/>
</dbReference>
<protein>
    <recommendedName>
        <fullName evidence="8">Extracellular solute-binding protein</fullName>
    </recommendedName>
</protein>
<dbReference type="PANTHER" id="PTHR43649:SF33">
    <property type="entry name" value="POLYGALACTURONAN_RHAMNOGALACTURONAN-BINDING PROTEIN YTCQ"/>
    <property type="match status" value="1"/>
</dbReference>
<dbReference type="RefSeq" id="WP_045530968.1">
    <property type="nucleotide sequence ID" value="NZ_CP011046.1"/>
</dbReference>
<accession>A0A0D5CN57</accession>
<proteinExistence type="predicted"/>
<evidence type="ECO:0000256" key="1">
    <source>
        <dbReference type="ARBA" id="ARBA00022475"/>
    </source>
</evidence>
<keyword evidence="5" id="KW-0449">Lipoprotein</keyword>
<dbReference type="InterPro" id="IPR006059">
    <property type="entry name" value="SBP"/>
</dbReference>
<evidence type="ECO:0000313" key="7">
    <source>
        <dbReference type="Proteomes" id="UP000032604"/>
    </source>
</evidence>
<evidence type="ECO:0000256" key="4">
    <source>
        <dbReference type="ARBA" id="ARBA00023139"/>
    </source>
</evidence>
<evidence type="ECO:0008006" key="8">
    <source>
        <dbReference type="Google" id="ProtNLM"/>
    </source>
</evidence>
<evidence type="ECO:0000256" key="2">
    <source>
        <dbReference type="ARBA" id="ARBA00022729"/>
    </source>
</evidence>
<dbReference type="InterPro" id="IPR006311">
    <property type="entry name" value="TAT_signal"/>
</dbReference>
<dbReference type="SUPFAM" id="SSF53850">
    <property type="entry name" value="Periplasmic binding protein-like II"/>
    <property type="match status" value="1"/>
</dbReference>
<dbReference type="PATRIC" id="fig|33014.5.peg.3290"/>
<keyword evidence="3" id="KW-0472">Membrane</keyword>
<dbReference type="InterPro" id="IPR050490">
    <property type="entry name" value="Bact_solute-bd_prot1"/>
</dbReference>